<dbReference type="CDD" id="cd00085">
    <property type="entry name" value="HNHc"/>
    <property type="match status" value="1"/>
</dbReference>
<organism evidence="3 4">
    <name type="scientific">Bordetella genomosp. 4</name>
    <dbReference type="NCBI Taxonomy" id="463044"/>
    <lineage>
        <taxon>Bacteria</taxon>
        <taxon>Pseudomonadati</taxon>
        <taxon>Pseudomonadota</taxon>
        <taxon>Betaproteobacteria</taxon>
        <taxon>Burkholderiales</taxon>
        <taxon>Alcaligenaceae</taxon>
        <taxon>Bordetella</taxon>
    </lineage>
</organism>
<feature type="compositionally biased region" description="Basic residues" evidence="1">
    <location>
        <begin position="1"/>
        <end position="14"/>
    </location>
</feature>
<reference evidence="3 4" key="1">
    <citation type="submission" date="2017-05" db="EMBL/GenBank/DDBJ databases">
        <title>Complete and WGS of Bordetella genogroups.</title>
        <authorList>
            <person name="Spilker T."/>
            <person name="LiPuma J."/>
        </authorList>
    </citation>
    <scope>NUCLEOTIDE SEQUENCE [LARGE SCALE GENOMIC DNA]</scope>
    <source>
        <strain evidence="3 4">AU9919</strain>
    </source>
</reference>
<evidence type="ECO:0000259" key="2">
    <source>
        <dbReference type="SMART" id="SM00507"/>
    </source>
</evidence>
<protein>
    <recommendedName>
        <fullName evidence="2">HNH nuclease domain-containing protein</fullName>
    </recommendedName>
</protein>
<accession>A0A261UST4</accession>
<evidence type="ECO:0000313" key="3">
    <source>
        <dbReference type="EMBL" id="OZI64607.1"/>
    </source>
</evidence>
<dbReference type="InterPro" id="IPR003615">
    <property type="entry name" value="HNH_nuc"/>
</dbReference>
<feature type="compositionally biased region" description="Basic residues" evidence="1">
    <location>
        <begin position="101"/>
        <end position="112"/>
    </location>
</feature>
<dbReference type="Pfam" id="PF01844">
    <property type="entry name" value="HNH"/>
    <property type="match status" value="1"/>
</dbReference>
<dbReference type="InterPro" id="IPR002711">
    <property type="entry name" value="HNH"/>
</dbReference>
<dbReference type="AlphaFoldDB" id="A0A261UST4"/>
<name>A0A261UST4_9BORD</name>
<feature type="region of interest" description="Disordered" evidence="1">
    <location>
        <begin position="1"/>
        <end position="31"/>
    </location>
</feature>
<proteinExistence type="predicted"/>
<dbReference type="EMBL" id="NEVQ01000003">
    <property type="protein sequence ID" value="OZI64607.1"/>
    <property type="molecule type" value="Genomic_DNA"/>
</dbReference>
<dbReference type="GO" id="GO:0003676">
    <property type="term" value="F:nucleic acid binding"/>
    <property type="evidence" value="ECO:0007669"/>
    <property type="project" value="InterPro"/>
</dbReference>
<sequence length="112" mass="12831">MPTKPKTHKVRHGTPRHEPIAPSYGQGRGGRPWRRLRLMILNRDGWLCQCDECKRLGRVLVAHEVDHHIPLSRGGTDDPSNLRAINRDCHKAKTQREGGRRYPKRSRNAVGT</sequence>
<feature type="domain" description="HNH nuclease" evidence="2">
    <location>
        <begin position="35"/>
        <end position="91"/>
    </location>
</feature>
<feature type="compositionally biased region" description="Basic and acidic residues" evidence="1">
    <location>
        <begin position="90"/>
        <end position="100"/>
    </location>
</feature>
<gene>
    <name evidence="3" type="ORF">CAL20_02850</name>
</gene>
<dbReference type="GO" id="GO:0008270">
    <property type="term" value="F:zinc ion binding"/>
    <property type="evidence" value="ECO:0007669"/>
    <property type="project" value="InterPro"/>
</dbReference>
<dbReference type="GO" id="GO:0004519">
    <property type="term" value="F:endonuclease activity"/>
    <property type="evidence" value="ECO:0007669"/>
    <property type="project" value="InterPro"/>
</dbReference>
<dbReference type="Proteomes" id="UP000216885">
    <property type="component" value="Unassembled WGS sequence"/>
</dbReference>
<dbReference type="SMART" id="SM00507">
    <property type="entry name" value="HNHc"/>
    <property type="match status" value="1"/>
</dbReference>
<evidence type="ECO:0000313" key="4">
    <source>
        <dbReference type="Proteomes" id="UP000216885"/>
    </source>
</evidence>
<comment type="caution">
    <text evidence="3">The sequence shown here is derived from an EMBL/GenBank/DDBJ whole genome shotgun (WGS) entry which is preliminary data.</text>
</comment>
<dbReference type="Gene3D" id="1.10.30.50">
    <property type="match status" value="1"/>
</dbReference>
<evidence type="ECO:0000256" key="1">
    <source>
        <dbReference type="SAM" id="MobiDB-lite"/>
    </source>
</evidence>
<keyword evidence="4" id="KW-1185">Reference proteome</keyword>
<feature type="region of interest" description="Disordered" evidence="1">
    <location>
        <begin position="90"/>
        <end position="112"/>
    </location>
</feature>